<dbReference type="GO" id="GO:0016787">
    <property type="term" value="F:hydrolase activity"/>
    <property type="evidence" value="ECO:0007669"/>
    <property type="project" value="UniProtKB-KW"/>
</dbReference>
<comment type="caution">
    <text evidence="2">The sequence shown here is derived from an EMBL/GenBank/DDBJ whole genome shotgun (WGS) entry which is preliminary data.</text>
</comment>
<proteinExistence type="predicted"/>
<dbReference type="Proteomes" id="UP000252086">
    <property type="component" value="Unassembled WGS sequence"/>
</dbReference>
<gene>
    <name evidence="2" type="ORF">DFP76_105144</name>
</gene>
<protein>
    <submittedName>
        <fullName evidence="2">Putative alpha/beta hydrolase family protein DUF2235</fullName>
    </submittedName>
</protein>
<evidence type="ECO:0000259" key="1">
    <source>
        <dbReference type="Pfam" id="PF09994"/>
    </source>
</evidence>
<keyword evidence="2" id="KW-0378">Hydrolase</keyword>
<feature type="domain" description="T6SS Phospholipase effector Tle1-like catalytic" evidence="1">
    <location>
        <begin position="3"/>
        <end position="260"/>
    </location>
</feature>
<dbReference type="EMBL" id="QNRF01000005">
    <property type="protein sequence ID" value="RBO82673.1"/>
    <property type="molecule type" value="Genomic_DNA"/>
</dbReference>
<reference evidence="2 3" key="1">
    <citation type="submission" date="2018-06" db="EMBL/GenBank/DDBJ databases">
        <title>Genomic Encyclopedia of Type Strains, Phase III (KMG-III): the genomes of soil and plant-associated and newly described type strains.</title>
        <authorList>
            <person name="Whitman W."/>
        </authorList>
    </citation>
    <scope>NUCLEOTIDE SEQUENCE [LARGE SCALE GENOMIC DNA]</scope>
    <source>
        <strain evidence="2 3">CECT 7732</strain>
    </source>
</reference>
<sequence length="344" mass="38909">MAKRIVICADGTWNKPEVDLKKDFPTNVLKFARSIQPVADDGTQQQVFYDWGVGSYYSSVMGGTTGLGVHKNIMDGYRYIIQNYSDGDEIFLFGFSRGAYTVRSLCGLINNCGILKRPNANRVQEAFNLYKKSGKANKPNGQNAIEFRSSYSHENRNIKFVGVWDTVGAMGIPISFLGMFEDKDEFYDSKLGSNVGAARHAMAIDEHRSDFQPTIWEPRPGADIKQTWFSGVHCDVGGSYKPDKRGLIASDDPMHWMVSEALGFGLGFEPHWTSVVDSDDLPKLNNSRRSFYRLRDKHLRPIGHGKGNVLIHKSVKRRWDSDPSYRPKNLKVYVEENGWPDSFE</sequence>
<dbReference type="Pfam" id="PF09994">
    <property type="entry name" value="T6SS_Tle1-like_cat"/>
    <property type="match status" value="1"/>
</dbReference>
<dbReference type="InterPro" id="IPR018712">
    <property type="entry name" value="Tle1-like_cat"/>
</dbReference>
<dbReference type="OrthoDB" id="4378831at2"/>
<name>A0A366CXY3_9GAMM</name>
<dbReference type="RefSeq" id="WP_113874630.1">
    <property type="nucleotide sequence ID" value="NZ_QNRF01000005.1"/>
</dbReference>
<accession>A0A366CXY3</accession>
<evidence type="ECO:0000313" key="2">
    <source>
        <dbReference type="EMBL" id="RBO82673.1"/>
    </source>
</evidence>
<evidence type="ECO:0000313" key="3">
    <source>
        <dbReference type="Proteomes" id="UP000252086"/>
    </source>
</evidence>
<dbReference type="AlphaFoldDB" id="A0A366CXY3"/>
<organism evidence="2 3">
    <name type="scientific">Marinomonas aquiplantarum</name>
    <dbReference type="NCBI Taxonomy" id="491951"/>
    <lineage>
        <taxon>Bacteria</taxon>
        <taxon>Pseudomonadati</taxon>
        <taxon>Pseudomonadota</taxon>
        <taxon>Gammaproteobacteria</taxon>
        <taxon>Oceanospirillales</taxon>
        <taxon>Oceanospirillaceae</taxon>
        <taxon>Marinomonas</taxon>
    </lineage>
</organism>
<keyword evidence="3" id="KW-1185">Reference proteome</keyword>
<dbReference type="PANTHER" id="PTHR33840:SF1">
    <property type="entry name" value="TLE1 PHOSPHOLIPASE DOMAIN-CONTAINING PROTEIN"/>
    <property type="match status" value="1"/>
</dbReference>
<dbReference type="PANTHER" id="PTHR33840">
    <property type="match status" value="1"/>
</dbReference>